<comment type="caution">
    <text evidence="2">The sequence shown here is derived from an EMBL/GenBank/DDBJ whole genome shotgun (WGS) entry which is preliminary data.</text>
</comment>
<dbReference type="RefSeq" id="WP_160822077.1">
    <property type="nucleotide sequence ID" value="NZ_JBHSXS010000024.1"/>
</dbReference>
<sequence length="107" mass="11219">MNHFTPQWRKSSYSGQEGSSDCVQLAALWRKSSYSGEEGSSTCVEVAALWRKSSRSGSEGSSTCVEVAELAGVVGVRDSKDPDGGHLHVTAAGFAELVGRIKGGELG</sequence>
<feature type="domain" description="DUF397" evidence="1">
    <location>
        <begin position="29"/>
        <end position="48"/>
    </location>
</feature>
<dbReference type="InterPro" id="IPR007278">
    <property type="entry name" value="DUF397"/>
</dbReference>
<organism evidence="2 3">
    <name type="scientific">Actinomadura yumaensis</name>
    <dbReference type="NCBI Taxonomy" id="111807"/>
    <lineage>
        <taxon>Bacteria</taxon>
        <taxon>Bacillati</taxon>
        <taxon>Actinomycetota</taxon>
        <taxon>Actinomycetes</taxon>
        <taxon>Streptosporangiales</taxon>
        <taxon>Thermomonosporaceae</taxon>
        <taxon>Actinomadura</taxon>
    </lineage>
</organism>
<evidence type="ECO:0000313" key="3">
    <source>
        <dbReference type="Proteomes" id="UP001596380"/>
    </source>
</evidence>
<accession>A0ABW2CR42</accession>
<feature type="domain" description="DUF397" evidence="1">
    <location>
        <begin position="7"/>
        <end position="27"/>
    </location>
</feature>
<dbReference type="Pfam" id="PF04149">
    <property type="entry name" value="DUF397"/>
    <property type="match status" value="3"/>
</dbReference>
<dbReference type="Proteomes" id="UP001596380">
    <property type="component" value="Unassembled WGS sequence"/>
</dbReference>
<evidence type="ECO:0000259" key="1">
    <source>
        <dbReference type="Pfam" id="PF04149"/>
    </source>
</evidence>
<proteinExistence type="predicted"/>
<name>A0ABW2CR42_9ACTN</name>
<evidence type="ECO:0000313" key="2">
    <source>
        <dbReference type="EMBL" id="MFC6884099.1"/>
    </source>
</evidence>
<protein>
    <submittedName>
        <fullName evidence="2">DUF397 domain-containing protein</fullName>
    </submittedName>
</protein>
<feature type="domain" description="DUF397" evidence="1">
    <location>
        <begin position="50"/>
        <end position="102"/>
    </location>
</feature>
<gene>
    <name evidence="2" type="ORF">ACFQKB_30365</name>
</gene>
<keyword evidence="3" id="KW-1185">Reference proteome</keyword>
<dbReference type="EMBL" id="JBHSXS010000024">
    <property type="protein sequence ID" value="MFC6884099.1"/>
    <property type="molecule type" value="Genomic_DNA"/>
</dbReference>
<reference evidence="3" key="1">
    <citation type="journal article" date="2019" name="Int. J. Syst. Evol. Microbiol.">
        <title>The Global Catalogue of Microorganisms (GCM) 10K type strain sequencing project: providing services to taxonomists for standard genome sequencing and annotation.</title>
        <authorList>
            <consortium name="The Broad Institute Genomics Platform"/>
            <consortium name="The Broad Institute Genome Sequencing Center for Infectious Disease"/>
            <person name="Wu L."/>
            <person name="Ma J."/>
        </authorList>
    </citation>
    <scope>NUCLEOTIDE SEQUENCE [LARGE SCALE GENOMIC DNA]</scope>
    <source>
        <strain evidence="3">JCM 3369</strain>
    </source>
</reference>